<feature type="transmembrane region" description="Helical" evidence="1">
    <location>
        <begin position="85"/>
        <end position="108"/>
    </location>
</feature>
<evidence type="ECO:0008006" key="5">
    <source>
        <dbReference type="Google" id="ProtNLM"/>
    </source>
</evidence>
<feature type="transmembrane region" description="Helical" evidence="1">
    <location>
        <begin position="38"/>
        <end position="64"/>
    </location>
</feature>
<dbReference type="EMBL" id="CM018049">
    <property type="protein sequence ID" value="KAA8520256.1"/>
    <property type="molecule type" value="Genomic_DNA"/>
</dbReference>
<proteinExistence type="predicted"/>
<dbReference type="AlphaFoldDB" id="A0A5J4ZR98"/>
<accession>A0A5J4ZR98</accession>
<dbReference type="PANTHER" id="PTHR34672:SF2">
    <property type="entry name" value="ARABINOGALACTAN PROTEIN 23"/>
    <property type="match status" value="1"/>
</dbReference>
<name>A0A5J4ZR98_9ASTE</name>
<keyword evidence="2" id="KW-0732">Signal</keyword>
<dbReference type="PANTHER" id="PTHR34672">
    <property type="entry name" value="POLLEN-SPECIFIC ARABINOGALACTA PROTEIN BAN102"/>
    <property type="match status" value="1"/>
</dbReference>
<organism evidence="3 4">
    <name type="scientific">Nyssa sinensis</name>
    <dbReference type="NCBI Taxonomy" id="561372"/>
    <lineage>
        <taxon>Eukaryota</taxon>
        <taxon>Viridiplantae</taxon>
        <taxon>Streptophyta</taxon>
        <taxon>Embryophyta</taxon>
        <taxon>Tracheophyta</taxon>
        <taxon>Spermatophyta</taxon>
        <taxon>Magnoliopsida</taxon>
        <taxon>eudicotyledons</taxon>
        <taxon>Gunneridae</taxon>
        <taxon>Pentapetalae</taxon>
        <taxon>asterids</taxon>
        <taxon>Cornales</taxon>
        <taxon>Nyssaceae</taxon>
        <taxon>Nyssa</taxon>
    </lineage>
</organism>
<evidence type="ECO:0000313" key="4">
    <source>
        <dbReference type="Proteomes" id="UP000325577"/>
    </source>
</evidence>
<keyword evidence="4" id="KW-1185">Reference proteome</keyword>
<reference evidence="3 4" key="1">
    <citation type="submission" date="2019-09" db="EMBL/GenBank/DDBJ databases">
        <title>A chromosome-level genome assembly of the Chinese tupelo Nyssa sinensis.</title>
        <authorList>
            <person name="Yang X."/>
            <person name="Kang M."/>
            <person name="Yang Y."/>
            <person name="Xiong H."/>
            <person name="Wang M."/>
            <person name="Zhang Z."/>
            <person name="Wang Z."/>
            <person name="Wu H."/>
            <person name="Ma T."/>
            <person name="Liu J."/>
            <person name="Xi Z."/>
        </authorList>
    </citation>
    <scope>NUCLEOTIDE SEQUENCE [LARGE SCALE GENOMIC DNA]</scope>
    <source>
        <strain evidence="3">J267</strain>
        <tissue evidence="3">Leaf</tissue>
    </source>
</reference>
<protein>
    <recommendedName>
        <fullName evidence="5">CASP-like protein</fullName>
    </recommendedName>
</protein>
<keyword evidence="1" id="KW-0812">Transmembrane</keyword>
<sequence length="113" mass="11548">MEMKKIACAVLVAAASLSAVMATDAPAAAPGPSSDAAAAALPVVGLYSMKFRAAATLILFLVMFCSKITAYRMEENDIAPSPSMVAGSGVASLVSVVALGFSVMFYVVDVLMH</sequence>
<dbReference type="Proteomes" id="UP000325577">
    <property type="component" value="Linkage Group LG6"/>
</dbReference>
<keyword evidence="1" id="KW-1133">Transmembrane helix</keyword>
<feature type="signal peptide" evidence="2">
    <location>
        <begin position="1"/>
        <end position="22"/>
    </location>
</feature>
<dbReference type="InterPro" id="IPR044702">
    <property type="entry name" value="AGP23/40"/>
</dbReference>
<feature type="chain" id="PRO_5023856660" description="CASP-like protein" evidence="2">
    <location>
        <begin position="23"/>
        <end position="113"/>
    </location>
</feature>
<evidence type="ECO:0000256" key="1">
    <source>
        <dbReference type="SAM" id="Phobius"/>
    </source>
</evidence>
<keyword evidence="1" id="KW-0472">Membrane</keyword>
<gene>
    <name evidence="3" type="ORF">F0562_014512</name>
</gene>
<evidence type="ECO:0000313" key="3">
    <source>
        <dbReference type="EMBL" id="KAA8520256.1"/>
    </source>
</evidence>
<evidence type="ECO:0000256" key="2">
    <source>
        <dbReference type="SAM" id="SignalP"/>
    </source>
</evidence>